<protein>
    <recommendedName>
        <fullName evidence="6">MADS-box domain-containing protein</fullName>
    </recommendedName>
</protein>
<keyword evidence="4" id="KW-0804">Transcription</keyword>
<reference evidence="7 8" key="1">
    <citation type="submission" date="2021-05" db="EMBL/GenBank/DDBJ databases">
        <title>Genome Assembly of Synthetic Allotetraploid Brassica napus Reveals Homoeologous Exchanges between Subgenomes.</title>
        <authorList>
            <person name="Davis J.T."/>
        </authorList>
    </citation>
    <scope>NUCLEOTIDE SEQUENCE [LARGE SCALE GENOMIC DNA]</scope>
    <source>
        <strain evidence="8">cv. Da-Ae</strain>
        <tissue evidence="7">Seedling</tissue>
    </source>
</reference>
<evidence type="ECO:0000259" key="6">
    <source>
        <dbReference type="PROSITE" id="PS50066"/>
    </source>
</evidence>
<dbReference type="EMBL" id="JAGKQM010000003">
    <property type="protein sequence ID" value="KAH0936329.1"/>
    <property type="molecule type" value="Genomic_DNA"/>
</dbReference>
<dbReference type="InterPro" id="IPR036879">
    <property type="entry name" value="TF_MADSbox_sf"/>
</dbReference>
<dbReference type="Gene3D" id="3.40.1810.10">
    <property type="entry name" value="Transcription factor, MADS-box"/>
    <property type="match status" value="1"/>
</dbReference>
<dbReference type="PROSITE" id="PS50066">
    <property type="entry name" value="MADS_BOX_2"/>
    <property type="match status" value="1"/>
</dbReference>
<evidence type="ECO:0000256" key="2">
    <source>
        <dbReference type="ARBA" id="ARBA00023015"/>
    </source>
</evidence>
<evidence type="ECO:0000313" key="7">
    <source>
        <dbReference type="EMBL" id="KAH0936329.1"/>
    </source>
</evidence>
<keyword evidence="8" id="KW-1185">Reference proteome</keyword>
<proteinExistence type="predicted"/>
<sequence>NSCLISLIRPFTTPSPSLCFPPVFYFVEPKLIEKMGRGKIEIKKIENVNSRQVTFSKRRNRLIKKANELSFLCEVDKIVFSNTVKVYYFSSGRAVLSTIDRVDGEVFVLGFVFKDSRLCLRGFGFV</sequence>
<comment type="subcellular location">
    <subcellularLocation>
        <location evidence="1">Nucleus</location>
    </subcellularLocation>
</comment>
<dbReference type="Pfam" id="PF00319">
    <property type="entry name" value="SRF-TF"/>
    <property type="match status" value="1"/>
</dbReference>
<dbReference type="SUPFAM" id="SSF55455">
    <property type="entry name" value="SRF-like"/>
    <property type="match status" value="1"/>
</dbReference>
<dbReference type="Proteomes" id="UP000824890">
    <property type="component" value="Unassembled WGS sequence"/>
</dbReference>
<feature type="non-terminal residue" evidence="7">
    <location>
        <position position="1"/>
    </location>
</feature>
<accession>A0ABQ8E3Z8</accession>
<evidence type="ECO:0000256" key="1">
    <source>
        <dbReference type="ARBA" id="ARBA00004123"/>
    </source>
</evidence>
<gene>
    <name evidence="7" type="ORF">HID58_013446</name>
</gene>
<dbReference type="SMART" id="SM00432">
    <property type="entry name" value="MADS"/>
    <property type="match status" value="1"/>
</dbReference>
<keyword evidence="2" id="KW-0805">Transcription regulation</keyword>
<dbReference type="PRINTS" id="PR00404">
    <property type="entry name" value="MADSDOMAIN"/>
</dbReference>
<evidence type="ECO:0000313" key="8">
    <source>
        <dbReference type="Proteomes" id="UP000824890"/>
    </source>
</evidence>
<keyword evidence="5" id="KW-0539">Nucleus</keyword>
<evidence type="ECO:0000256" key="3">
    <source>
        <dbReference type="ARBA" id="ARBA00023125"/>
    </source>
</evidence>
<keyword evidence="3" id="KW-0238">DNA-binding</keyword>
<dbReference type="InterPro" id="IPR002100">
    <property type="entry name" value="TF_MADSbox"/>
</dbReference>
<evidence type="ECO:0000256" key="4">
    <source>
        <dbReference type="ARBA" id="ARBA00023163"/>
    </source>
</evidence>
<comment type="caution">
    <text evidence="7">The sequence shown here is derived from an EMBL/GenBank/DDBJ whole genome shotgun (WGS) entry which is preliminary data.</text>
</comment>
<dbReference type="InterPro" id="IPR050142">
    <property type="entry name" value="MADS-box/MEF2_TF"/>
</dbReference>
<evidence type="ECO:0000256" key="5">
    <source>
        <dbReference type="ARBA" id="ARBA00023242"/>
    </source>
</evidence>
<dbReference type="PANTHER" id="PTHR48019">
    <property type="entry name" value="SERUM RESPONSE FACTOR HOMOLOG"/>
    <property type="match status" value="1"/>
</dbReference>
<organism evidence="7 8">
    <name type="scientific">Brassica napus</name>
    <name type="common">Rape</name>
    <dbReference type="NCBI Taxonomy" id="3708"/>
    <lineage>
        <taxon>Eukaryota</taxon>
        <taxon>Viridiplantae</taxon>
        <taxon>Streptophyta</taxon>
        <taxon>Embryophyta</taxon>
        <taxon>Tracheophyta</taxon>
        <taxon>Spermatophyta</taxon>
        <taxon>Magnoliopsida</taxon>
        <taxon>eudicotyledons</taxon>
        <taxon>Gunneridae</taxon>
        <taxon>Pentapetalae</taxon>
        <taxon>rosids</taxon>
        <taxon>malvids</taxon>
        <taxon>Brassicales</taxon>
        <taxon>Brassicaceae</taxon>
        <taxon>Brassiceae</taxon>
        <taxon>Brassica</taxon>
    </lineage>
</organism>
<feature type="domain" description="MADS-box" evidence="6">
    <location>
        <begin position="35"/>
        <end position="93"/>
    </location>
</feature>
<name>A0ABQ8E3Z8_BRANA</name>